<dbReference type="GO" id="GO:0003964">
    <property type="term" value="F:RNA-directed DNA polymerase activity"/>
    <property type="evidence" value="ECO:0007669"/>
    <property type="project" value="UniProtKB-KW"/>
</dbReference>
<evidence type="ECO:0000256" key="2">
    <source>
        <dbReference type="ARBA" id="ARBA00022695"/>
    </source>
</evidence>
<reference evidence="16" key="1">
    <citation type="submission" date="2021-03" db="EMBL/GenBank/DDBJ databases">
        <title>Draft genome sequence of rust myrtle Austropuccinia psidii MF-1, a brazilian biotype.</title>
        <authorList>
            <person name="Quecine M.C."/>
            <person name="Pachon D.M.R."/>
            <person name="Bonatelli M.L."/>
            <person name="Correr F.H."/>
            <person name="Franceschini L.M."/>
            <person name="Leite T.F."/>
            <person name="Margarido G.R.A."/>
            <person name="Almeida C.A."/>
            <person name="Ferrarezi J.A."/>
            <person name="Labate C.A."/>
        </authorList>
    </citation>
    <scope>NUCLEOTIDE SEQUENCE</scope>
    <source>
        <strain evidence="16">MF-1</strain>
    </source>
</reference>
<organism evidence="16 17">
    <name type="scientific">Austropuccinia psidii MF-1</name>
    <dbReference type="NCBI Taxonomy" id="1389203"/>
    <lineage>
        <taxon>Eukaryota</taxon>
        <taxon>Fungi</taxon>
        <taxon>Dikarya</taxon>
        <taxon>Basidiomycota</taxon>
        <taxon>Pucciniomycotina</taxon>
        <taxon>Pucciniomycetes</taxon>
        <taxon>Pucciniales</taxon>
        <taxon>Sphaerophragmiaceae</taxon>
        <taxon>Austropuccinia</taxon>
    </lineage>
</organism>
<evidence type="ECO:0000256" key="5">
    <source>
        <dbReference type="ARBA" id="ARBA00022759"/>
    </source>
</evidence>
<dbReference type="GO" id="GO:0005634">
    <property type="term" value="C:nucleus"/>
    <property type="evidence" value="ECO:0007669"/>
    <property type="project" value="UniProtKB-ARBA"/>
</dbReference>
<evidence type="ECO:0000256" key="14">
    <source>
        <dbReference type="ARBA" id="ARBA00049244"/>
    </source>
</evidence>
<dbReference type="Gene3D" id="3.30.420.10">
    <property type="entry name" value="Ribonuclease H-like superfamily/Ribonuclease H"/>
    <property type="match status" value="1"/>
</dbReference>
<dbReference type="Proteomes" id="UP000765509">
    <property type="component" value="Unassembled WGS sequence"/>
</dbReference>
<proteinExistence type="predicted"/>
<keyword evidence="10" id="KW-0695">RNA-directed DNA polymerase</keyword>
<protein>
    <recommendedName>
        <fullName evidence="15">Integrase catalytic domain-containing protein</fullName>
    </recommendedName>
</protein>
<keyword evidence="12" id="KW-0233">DNA recombination</keyword>
<keyword evidence="9" id="KW-0229">DNA integration</keyword>
<dbReference type="OrthoDB" id="1933590at2759"/>
<evidence type="ECO:0000256" key="9">
    <source>
        <dbReference type="ARBA" id="ARBA00022908"/>
    </source>
</evidence>
<dbReference type="PROSITE" id="PS50994">
    <property type="entry name" value="INTEGRASE"/>
    <property type="match status" value="1"/>
</dbReference>
<dbReference type="InterPro" id="IPR036397">
    <property type="entry name" value="RNaseH_sf"/>
</dbReference>
<gene>
    <name evidence="16" type="ORF">O181_015562</name>
</gene>
<dbReference type="GO" id="GO:0016787">
    <property type="term" value="F:hydrolase activity"/>
    <property type="evidence" value="ECO:0007669"/>
    <property type="project" value="UniProtKB-KW"/>
</dbReference>
<dbReference type="PANTHER" id="PTHR42648">
    <property type="entry name" value="TRANSPOSASE, PUTATIVE-RELATED"/>
    <property type="match status" value="1"/>
</dbReference>
<dbReference type="GO" id="GO:0003887">
    <property type="term" value="F:DNA-directed DNA polymerase activity"/>
    <property type="evidence" value="ECO:0007669"/>
    <property type="project" value="UniProtKB-KW"/>
</dbReference>
<comment type="caution">
    <text evidence="16">The sequence shown here is derived from an EMBL/GenBank/DDBJ whole genome shotgun (WGS) entry which is preliminary data.</text>
</comment>
<keyword evidence="3" id="KW-0540">Nuclease</keyword>
<keyword evidence="1" id="KW-0815">Transposition</keyword>
<dbReference type="Pfam" id="PF00665">
    <property type="entry name" value="rve"/>
    <property type="match status" value="1"/>
</dbReference>
<keyword evidence="11" id="KW-0808">Transferase</keyword>
<keyword evidence="7" id="KW-0460">Magnesium</keyword>
<dbReference type="GO" id="GO:0004519">
    <property type="term" value="F:endonuclease activity"/>
    <property type="evidence" value="ECO:0007669"/>
    <property type="project" value="UniProtKB-KW"/>
</dbReference>
<accession>A0A9Q3C3X6</accession>
<keyword evidence="5" id="KW-0255">Endonuclease</keyword>
<dbReference type="PANTHER" id="PTHR42648:SF11">
    <property type="entry name" value="TRANSPOSON TY4-P GAG-POL POLYPROTEIN"/>
    <property type="match status" value="1"/>
</dbReference>
<sequence>MQPLENIHLDICGTIQTASIGGAKYFMIIVDQCTGYINIKFLKLKNEAYMHSNNFKEQAENELQRRIQSITPDGGGEFVNSNFRKLTEEYGVNHIISPPYTPQNNGIAKRGNHLIIEKTRCLLLQSKLPPQFWAEMKLLQKFCATWCSSRRRLLTNCGMTKHLQSTSYNRLGVEHRCKYQRPTEKQNLTPCHGRRYF</sequence>
<evidence type="ECO:0000256" key="12">
    <source>
        <dbReference type="ARBA" id="ARBA00023172"/>
    </source>
</evidence>
<comment type="catalytic activity">
    <reaction evidence="13">
        <text>DNA(n) + a 2'-deoxyribonucleoside 5'-triphosphate = DNA(n+1) + diphosphate</text>
        <dbReference type="Rhea" id="RHEA:22508"/>
        <dbReference type="Rhea" id="RHEA-COMP:17339"/>
        <dbReference type="Rhea" id="RHEA-COMP:17340"/>
        <dbReference type="ChEBI" id="CHEBI:33019"/>
        <dbReference type="ChEBI" id="CHEBI:61560"/>
        <dbReference type="ChEBI" id="CHEBI:173112"/>
        <dbReference type="EC" id="2.7.7.49"/>
    </reaction>
</comment>
<feature type="domain" description="Integrase catalytic" evidence="15">
    <location>
        <begin position="1"/>
        <end position="190"/>
    </location>
</feature>
<keyword evidence="17" id="KW-1185">Reference proteome</keyword>
<evidence type="ECO:0000256" key="1">
    <source>
        <dbReference type="ARBA" id="ARBA00022578"/>
    </source>
</evidence>
<evidence type="ECO:0000256" key="10">
    <source>
        <dbReference type="ARBA" id="ARBA00022918"/>
    </source>
</evidence>
<keyword evidence="4" id="KW-0479">Metal-binding</keyword>
<dbReference type="EMBL" id="AVOT02004259">
    <property type="protein sequence ID" value="MBW0475847.1"/>
    <property type="molecule type" value="Genomic_DNA"/>
</dbReference>
<dbReference type="GO" id="GO:0003723">
    <property type="term" value="F:RNA binding"/>
    <property type="evidence" value="ECO:0007669"/>
    <property type="project" value="UniProtKB-KW"/>
</dbReference>
<dbReference type="InterPro" id="IPR012337">
    <property type="entry name" value="RNaseH-like_sf"/>
</dbReference>
<dbReference type="GO" id="GO:0032196">
    <property type="term" value="P:transposition"/>
    <property type="evidence" value="ECO:0007669"/>
    <property type="project" value="UniProtKB-KW"/>
</dbReference>
<keyword evidence="6" id="KW-0378">Hydrolase</keyword>
<evidence type="ECO:0000256" key="4">
    <source>
        <dbReference type="ARBA" id="ARBA00022723"/>
    </source>
</evidence>
<evidence type="ECO:0000259" key="15">
    <source>
        <dbReference type="PROSITE" id="PS50994"/>
    </source>
</evidence>
<keyword evidence="2" id="KW-0548">Nucleotidyltransferase</keyword>
<dbReference type="AlphaFoldDB" id="A0A9Q3C3X6"/>
<dbReference type="GO" id="GO:0046872">
    <property type="term" value="F:metal ion binding"/>
    <property type="evidence" value="ECO:0007669"/>
    <property type="project" value="UniProtKB-KW"/>
</dbReference>
<dbReference type="InterPro" id="IPR039537">
    <property type="entry name" value="Retrotran_Ty1/copia-like"/>
</dbReference>
<evidence type="ECO:0000256" key="7">
    <source>
        <dbReference type="ARBA" id="ARBA00022842"/>
    </source>
</evidence>
<dbReference type="GO" id="GO:0015074">
    <property type="term" value="P:DNA integration"/>
    <property type="evidence" value="ECO:0007669"/>
    <property type="project" value="UniProtKB-KW"/>
</dbReference>
<evidence type="ECO:0000256" key="8">
    <source>
        <dbReference type="ARBA" id="ARBA00022884"/>
    </source>
</evidence>
<keyword evidence="8" id="KW-0694">RNA-binding</keyword>
<evidence type="ECO:0000256" key="13">
    <source>
        <dbReference type="ARBA" id="ARBA00048173"/>
    </source>
</evidence>
<comment type="catalytic activity">
    <reaction evidence="14">
        <text>DNA(n) + a 2'-deoxyribonucleoside 5'-triphosphate = DNA(n+1) + diphosphate</text>
        <dbReference type="Rhea" id="RHEA:22508"/>
        <dbReference type="Rhea" id="RHEA-COMP:17339"/>
        <dbReference type="Rhea" id="RHEA-COMP:17340"/>
        <dbReference type="ChEBI" id="CHEBI:33019"/>
        <dbReference type="ChEBI" id="CHEBI:61560"/>
        <dbReference type="ChEBI" id="CHEBI:173112"/>
        <dbReference type="EC" id="2.7.7.7"/>
    </reaction>
</comment>
<evidence type="ECO:0000313" key="17">
    <source>
        <dbReference type="Proteomes" id="UP000765509"/>
    </source>
</evidence>
<evidence type="ECO:0000256" key="6">
    <source>
        <dbReference type="ARBA" id="ARBA00022801"/>
    </source>
</evidence>
<keyword evidence="11" id="KW-0239">DNA-directed DNA polymerase</keyword>
<dbReference type="InterPro" id="IPR001584">
    <property type="entry name" value="Integrase_cat-core"/>
</dbReference>
<dbReference type="SUPFAM" id="SSF53098">
    <property type="entry name" value="Ribonuclease H-like"/>
    <property type="match status" value="1"/>
</dbReference>
<evidence type="ECO:0000313" key="16">
    <source>
        <dbReference type="EMBL" id="MBW0475847.1"/>
    </source>
</evidence>
<name>A0A9Q3C3X6_9BASI</name>
<evidence type="ECO:0000256" key="3">
    <source>
        <dbReference type="ARBA" id="ARBA00022722"/>
    </source>
</evidence>
<evidence type="ECO:0000256" key="11">
    <source>
        <dbReference type="ARBA" id="ARBA00022932"/>
    </source>
</evidence>
<dbReference type="GO" id="GO:0006310">
    <property type="term" value="P:DNA recombination"/>
    <property type="evidence" value="ECO:0007669"/>
    <property type="project" value="UniProtKB-KW"/>
</dbReference>